<sequence>MSNAGREEQRREVPREARAAGSDISTANVPGDAQGGDVQIGEGGGRSTLAERGSGSAEHSGSVEKGAAPSSPTKEKWVYSADALKRDLGNIPTKEKDIPQLVSAVKDVCEQHGVKVSVSTSSKERGGGRVVATTLQCVHGMPQRKKPASTDNSTKSRRSDSQRTGCNCKINIRWPIKTDVHQHPRLTTMDLEHLHTVDKEAADVQQAQKGPLTTPMKETAAKLTDAGLKPAAQAVVIEALHGRRVHPRTMSGQRGRRATTEWPEGAKPKWAVTKNHEALSEGEQQAPLVATGRLQCATDGDKGGGGAGGGVQWDAGNVTIESSLVQLKETGPTPQDRRFLYVDCLKEATAAVSLGVETVPPEALRALVQQFKQGVHQASRIGSSAGLAVANPAVVRPPTSRDTGKRKRASRKGGAVVGAARRTYNQTYG</sequence>
<dbReference type="Proteomes" id="UP000002630">
    <property type="component" value="Unassembled WGS sequence"/>
</dbReference>
<organism evidence="2 3">
    <name type="scientific">Ectocarpus siliculosus</name>
    <name type="common">Brown alga</name>
    <name type="synonym">Conferva siliculosa</name>
    <dbReference type="NCBI Taxonomy" id="2880"/>
    <lineage>
        <taxon>Eukaryota</taxon>
        <taxon>Sar</taxon>
        <taxon>Stramenopiles</taxon>
        <taxon>Ochrophyta</taxon>
        <taxon>PX clade</taxon>
        <taxon>Phaeophyceae</taxon>
        <taxon>Ectocarpales</taxon>
        <taxon>Ectocarpaceae</taxon>
        <taxon>Ectocarpus</taxon>
    </lineage>
</organism>
<feature type="region of interest" description="Disordered" evidence="1">
    <location>
        <begin position="1"/>
        <end position="76"/>
    </location>
</feature>
<keyword evidence="3" id="KW-1185">Reference proteome</keyword>
<accession>D7FLA8</accession>
<reference evidence="2 3" key="1">
    <citation type="journal article" date="2010" name="Nature">
        <title>The Ectocarpus genome and the independent evolution of multicellularity in brown algae.</title>
        <authorList>
            <person name="Cock J.M."/>
            <person name="Sterck L."/>
            <person name="Rouze P."/>
            <person name="Scornet D."/>
            <person name="Allen A.E."/>
            <person name="Amoutzias G."/>
            <person name="Anthouard V."/>
            <person name="Artiguenave F."/>
            <person name="Aury J.M."/>
            <person name="Badger J.H."/>
            <person name="Beszteri B."/>
            <person name="Billiau K."/>
            <person name="Bonnet E."/>
            <person name="Bothwell J.H."/>
            <person name="Bowler C."/>
            <person name="Boyen C."/>
            <person name="Brownlee C."/>
            <person name="Carrano C.J."/>
            <person name="Charrier B."/>
            <person name="Cho G.Y."/>
            <person name="Coelho S.M."/>
            <person name="Collen J."/>
            <person name="Corre E."/>
            <person name="Da Silva C."/>
            <person name="Delage L."/>
            <person name="Delaroque N."/>
            <person name="Dittami S.M."/>
            <person name="Doulbeau S."/>
            <person name="Elias M."/>
            <person name="Farnham G."/>
            <person name="Gachon C.M."/>
            <person name="Gschloessl B."/>
            <person name="Heesch S."/>
            <person name="Jabbari K."/>
            <person name="Jubin C."/>
            <person name="Kawai H."/>
            <person name="Kimura K."/>
            <person name="Kloareg B."/>
            <person name="Kupper F.C."/>
            <person name="Lang D."/>
            <person name="Le Bail A."/>
            <person name="Leblanc C."/>
            <person name="Lerouge P."/>
            <person name="Lohr M."/>
            <person name="Lopez P.J."/>
            <person name="Martens C."/>
            <person name="Maumus F."/>
            <person name="Michel G."/>
            <person name="Miranda-Saavedra D."/>
            <person name="Morales J."/>
            <person name="Moreau H."/>
            <person name="Motomura T."/>
            <person name="Nagasato C."/>
            <person name="Napoli C.A."/>
            <person name="Nelson D.R."/>
            <person name="Nyvall-Collen P."/>
            <person name="Peters A.F."/>
            <person name="Pommier C."/>
            <person name="Potin P."/>
            <person name="Poulain J."/>
            <person name="Quesneville H."/>
            <person name="Read B."/>
            <person name="Rensing S.A."/>
            <person name="Ritter A."/>
            <person name="Rousvoal S."/>
            <person name="Samanta M."/>
            <person name="Samson G."/>
            <person name="Schroeder D.C."/>
            <person name="Segurens B."/>
            <person name="Strittmatter M."/>
            <person name="Tonon T."/>
            <person name="Tregear J.W."/>
            <person name="Valentin K."/>
            <person name="von Dassow P."/>
            <person name="Yamagishi T."/>
            <person name="Van de Peer Y."/>
            <person name="Wincker P."/>
        </authorList>
    </citation>
    <scope>NUCLEOTIDE SEQUENCE [LARGE SCALE GENOMIC DNA]</scope>
    <source>
        <strain evidence="3">Ec32 / CCAP1310/4</strain>
    </source>
</reference>
<feature type="compositionally biased region" description="Basic and acidic residues" evidence="1">
    <location>
        <begin position="1"/>
        <end position="18"/>
    </location>
</feature>
<evidence type="ECO:0000313" key="3">
    <source>
        <dbReference type="Proteomes" id="UP000002630"/>
    </source>
</evidence>
<name>D7FLA8_ECTSI</name>
<evidence type="ECO:0008006" key="4">
    <source>
        <dbReference type="Google" id="ProtNLM"/>
    </source>
</evidence>
<feature type="region of interest" description="Disordered" evidence="1">
    <location>
        <begin position="394"/>
        <end position="415"/>
    </location>
</feature>
<gene>
    <name evidence="2" type="ORF">Esi_0156_0053</name>
</gene>
<evidence type="ECO:0000256" key="1">
    <source>
        <dbReference type="SAM" id="MobiDB-lite"/>
    </source>
</evidence>
<dbReference type="EMBL" id="FN649760">
    <property type="protein sequence ID" value="CBJ29679.1"/>
    <property type="molecule type" value="Genomic_DNA"/>
</dbReference>
<dbReference type="InParanoid" id="D7FLA8"/>
<proteinExistence type="predicted"/>
<protein>
    <recommendedName>
        <fullName evidence="4">FAR1 domain-containing protein</fullName>
    </recommendedName>
</protein>
<dbReference type="OrthoDB" id="2348750at2759"/>
<dbReference type="AlphaFoldDB" id="D7FLA8"/>
<feature type="region of interest" description="Disordered" evidence="1">
    <location>
        <begin position="139"/>
        <end position="164"/>
    </location>
</feature>
<evidence type="ECO:0000313" key="2">
    <source>
        <dbReference type="EMBL" id="CBJ29679.1"/>
    </source>
</evidence>